<evidence type="ECO:0000259" key="1">
    <source>
        <dbReference type="Pfam" id="PF00691"/>
    </source>
</evidence>
<dbReference type="InterPro" id="IPR036737">
    <property type="entry name" value="OmpA-like_sf"/>
</dbReference>
<dbReference type="InterPro" id="IPR011990">
    <property type="entry name" value="TPR-like_helical_dom_sf"/>
</dbReference>
<dbReference type="Gene3D" id="1.25.40.10">
    <property type="entry name" value="Tetratricopeptide repeat domain"/>
    <property type="match status" value="2"/>
</dbReference>
<dbReference type="Proteomes" id="UP001300692">
    <property type="component" value="Unassembled WGS sequence"/>
</dbReference>
<proteinExistence type="predicted"/>
<protein>
    <submittedName>
        <fullName evidence="2">OmpA family protein</fullName>
    </submittedName>
</protein>
<dbReference type="RefSeq" id="WP_264136029.1">
    <property type="nucleotide sequence ID" value="NZ_JAOYOD010000001.1"/>
</dbReference>
<dbReference type="SMART" id="SM00028">
    <property type="entry name" value="TPR"/>
    <property type="match status" value="3"/>
</dbReference>
<accession>A0ABT3CNR2</accession>
<dbReference type="InterPro" id="IPR019734">
    <property type="entry name" value="TPR_rpt"/>
</dbReference>
<dbReference type="EMBL" id="JAOYOD010000001">
    <property type="protein sequence ID" value="MCV9385237.1"/>
    <property type="molecule type" value="Genomic_DNA"/>
</dbReference>
<reference evidence="2 3" key="1">
    <citation type="submission" date="2022-10" db="EMBL/GenBank/DDBJ databases">
        <title>Comparative genomics and taxonomic characterization of three novel marine species of genus Reichenbachiella exhibiting antioxidant and polysaccharide degradation activities.</title>
        <authorList>
            <person name="Muhammad N."/>
            <person name="Lee Y.-J."/>
            <person name="Ko J."/>
            <person name="Kim S.-G."/>
        </authorList>
    </citation>
    <scope>NUCLEOTIDE SEQUENCE [LARGE SCALE GENOMIC DNA]</scope>
    <source>
        <strain evidence="2 3">ABR2-5</strain>
    </source>
</reference>
<evidence type="ECO:0000313" key="2">
    <source>
        <dbReference type="EMBL" id="MCV9385237.1"/>
    </source>
</evidence>
<feature type="domain" description="OmpA-like" evidence="1">
    <location>
        <begin position="179"/>
        <end position="245"/>
    </location>
</feature>
<dbReference type="PROSITE" id="PS51257">
    <property type="entry name" value="PROKAR_LIPOPROTEIN"/>
    <property type="match status" value="1"/>
</dbReference>
<gene>
    <name evidence="2" type="ORF">N7U62_01105</name>
</gene>
<organism evidence="2 3">
    <name type="scientific">Reichenbachiella ulvae</name>
    <dbReference type="NCBI Taxonomy" id="2980104"/>
    <lineage>
        <taxon>Bacteria</taxon>
        <taxon>Pseudomonadati</taxon>
        <taxon>Bacteroidota</taxon>
        <taxon>Cytophagia</taxon>
        <taxon>Cytophagales</taxon>
        <taxon>Reichenbachiellaceae</taxon>
        <taxon>Reichenbachiella</taxon>
    </lineage>
</organism>
<dbReference type="Pfam" id="PF00691">
    <property type="entry name" value="OmpA"/>
    <property type="match status" value="1"/>
</dbReference>
<sequence length="590" mass="63978">MRKSNIVIALFLGLTVFSACSSLNSMIKLAGGQQVDIVPNPLELHGDSVKFDMAVELPAKMLPEKYMYNMTSYYKYGESEVEVGTMVFDAADFPDSKTTTSSKTETFAFAYDPAMDQGNLEVIGTAVDEKGENKSTPRVPVARGLITTSKLVEGVYYPAFADPGYNDKEELTPTNVNMYFDRGSSVLKRSETRSEKGKEFTAFIADKNVTKTVTITGTHSPEGLETVNSKLSENRAKAIETYYKAQMRRYDYKDMADSIEFILKPVVEDWSEFKDSLDVYEGISDDQKSEILKIVNGAGTFEDKEKALQKLDSYSAIFKDIYPGLRAARTEVLTVIDKKSNAEISVLAKKTAEGDSTAADSLSIGELLFAATLTPDLAEKEAIYLAATKMEGNWQSHNNLGAVYLQMAIEGTDVNANVEKALTQLEIAANKKNAAEVQANMATAYELQGNTAQAYDAAVAALSNNPGQHASGINGVKGTLEIMKGDYESATASLGSADETAQVAFNKGLALLLSKDFENAETGFGTAIELDAEYAKAYYAAAIAAARQGNAADVLSNLKTAVEKDPELKEKALADLEFYTFAAQVTEALN</sequence>
<evidence type="ECO:0000313" key="3">
    <source>
        <dbReference type="Proteomes" id="UP001300692"/>
    </source>
</evidence>
<dbReference type="InterPro" id="IPR006665">
    <property type="entry name" value="OmpA-like"/>
</dbReference>
<dbReference type="SUPFAM" id="SSF103088">
    <property type="entry name" value="OmpA-like"/>
    <property type="match status" value="1"/>
</dbReference>
<dbReference type="SUPFAM" id="SSF81901">
    <property type="entry name" value="HCP-like"/>
    <property type="match status" value="1"/>
</dbReference>
<name>A0ABT3CNR2_9BACT</name>
<comment type="caution">
    <text evidence="2">The sequence shown here is derived from an EMBL/GenBank/DDBJ whole genome shotgun (WGS) entry which is preliminary data.</text>
</comment>
<keyword evidence="3" id="KW-1185">Reference proteome</keyword>
<dbReference type="Gene3D" id="3.30.1330.60">
    <property type="entry name" value="OmpA-like domain"/>
    <property type="match status" value="1"/>
</dbReference>